<keyword evidence="1" id="KW-0472">Membrane</keyword>
<evidence type="ECO:0000259" key="2">
    <source>
        <dbReference type="Pfam" id="PF17881"/>
    </source>
</evidence>
<protein>
    <submittedName>
        <fullName evidence="3">Uncharacterized protein YpmB</fullName>
    </submittedName>
</protein>
<evidence type="ECO:0000256" key="1">
    <source>
        <dbReference type="SAM" id="Phobius"/>
    </source>
</evidence>
<dbReference type="Gene3D" id="3.10.450.40">
    <property type="match status" value="2"/>
</dbReference>
<feature type="transmembrane region" description="Helical" evidence="1">
    <location>
        <begin position="7"/>
        <end position="27"/>
    </location>
</feature>
<gene>
    <name evidence="3" type="ORF">SAMN05428946_0053</name>
</gene>
<keyword evidence="4" id="KW-1185">Reference proteome</keyword>
<dbReference type="SUPFAM" id="SSF54403">
    <property type="entry name" value="Cystatin/monellin"/>
    <property type="match status" value="2"/>
</dbReference>
<dbReference type="Pfam" id="PF17881">
    <property type="entry name" value="TseB"/>
    <property type="match status" value="1"/>
</dbReference>
<organism evidence="3 4">
    <name type="scientific">Edaphobacillus lindanitolerans</name>
    <dbReference type="NCBI Taxonomy" id="550447"/>
    <lineage>
        <taxon>Bacteria</taxon>
        <taxon>Bacillati</taxon>
        <taxon>Bacillota</taxon>
        <taxon>Bacilli</taxon>
        <taxon>Bacillales</taxon>
        <taxon>Bacillaceae</taxon>
        <taxon>Edaphobacillus</taxon>
    </lineage>
</organism>
<sequence>MKNWIRFIVIFLLAFTTLIGVIIFYQAGKPIDRAEKAAGERAVSEGQLSEVSKTYPMNAETPSITVLGKDKDGRAKAVFVPDGKKADGDLASVRLADGISAKDALALARKEMDVKKVLHIQLGPAEPGPVWEVAFTGQEDELNYVYILFKDGAVWKKIMNL</sequence>
<dbReference type="EMBL" id="FTPL01000001">
    <property type="protein sequence ID" value="SIT66300.1"/>
    <property type="molecule type" value="Genomic_DNA"/>
</dbReference>
<dbReference type="STRING" id="550447.SAMN05428946_0053"/>
<dbReference type="AlphaFoldDB" id="A0A1U7PIM8"/>
<evidence type="ECO:0000313" key="3">
    <source>
        <dbReference type="EMBL" id="SIT66300.1"/>
    </source>
</evidence>
<accession>A0A1U7PIM8</accession>
<keyword evidence="1" id="KW-1133">Transmembrane helix</keyword>
<dbReference type="InterPro" id="IPR041401">
    <property type="entry name" value="TseB-like_dom"/>
</dbReference>
<evidence type="ECO:0000313" key="4">
    <source>
        <dbReference type="Proteomes" id="UP000187550"/>
    </source>
</evidence>
<reference evidence="4" key="1">
    <citation type="submission" date="2017-01" db="EMBL/GenBank/DDBJ databases">
        <authorList>
            <person name="Varghese N."/>
            <person name="Submissions S."/>
        </authorList>
    </citation>
    <scope>NUCLEOTIDE SEQUENCE [LARGE SCALE GENOMIC DNA]</scope>
    <source>
        <strain evidence="4">MNA4</strain>
    </source>
</reference>
<dbReference type="OrthoDB" id="2381181at2"/>
<name>A0A1U7PIM8_9BACI</name>
<dbReference type="RefSeq" id="WP_076756384.1">
    <property type="nucleotide sequence ID" value="NZ_FTPL01000001.1"/>
</dbReference>
<proteinExistence type="predicted"/>
<dbReference type="Proteomes" id="UP000187550">
    <property type="component" value="Unassembled WGS sequence"/>
</dbReference>
<keyword evidence="1" id="KW-0812">Transmembrane</keyword>
<feature type="domain" description="Cell wall elongation regulator TseB-like" evidence="2">
    <location>
        <begin position="40"/>
        <end position="81"/>
    </location>
</feature>
<dbReference type="InterPro" id="IPR046350">
    <property type="entry name" value="Cystatin_sf"/>
</dbReference>